<dbReference type="PROSITE" id="PS51186">
    <property type="entry name" value="GNAT"/>
    <property type="match status" value="1"/>
</dbReference>
<sequence length="280" mass="32593">MIESVFRKLDELSKVDVVNLLNVIFEDYALRMQWNLESFDRDVHENSISMSDSFVMEMKGEPVGIVLLSFRDKRARIDLMGVIPSFRRSGIGFQMVDESVKICKWKGSDSVVLEVLKKDSRAMGFYRKFGFRERRDLITFFLRKCGKNGYTLKKTTPDVVMEKALCTMGKYGRQPEWQREPSNFSRLDLYNFDRIVDESEREIGYCVWGQKEDVMYIVDCGPSERADFHEVLQAICGIAKGNEHLLLFPTVPEEDALFKAAEEFEPEILLVQTEMIYKLH</sequence>
<gene>
    <name evidence="4" type="ORF">MESINF_2204</name>
</gene>
<dbReference type="EMBL" id="LS974202">
    <property type="protein sequence ID" value="SSC13644.1"/>
    <property type="molecule type" value="Genomic_DNA"/>
</dbReference>
<evidence type="ECO:0000256" key="2">
    <source>
        <dbReference type="ARBA" id="ARBA00023315"/>
    </source>
</evidence>
<dbReference type="InterPro" id="IPR050680">
    <property type="entry name" value="YpeA/RimI_acetyltransf"/>
</dbReference>
<protein>
    <submittedName>
        <fullName evidence="4">Acetyltransferase</fullName>
    </submittedName>
</protein>
<evidence type="ECO:0000313" key="4">
    <source>
        <dbReference type="EMBL" id="SSC13644.1"/>
    </source>
</evidence>
<dbReference type="InterPro" id="IPR000182">
    <property type="entry name" value="GNAT_dom"/>
</dbReference>
<evidence type="ECO:0000313" key="5">
    <source>
        <dbReference type="Proteomes" id="UP000250796"/>
    </source>
</evidence>
<dbReference type="CDD" id="cd04301">
    <property type="entry name" value="NAT_SF"/>
    <property type="match status" value="1"/>
</dbReference>
<dbReference type="PANTHER" id="PTHR43420:SF47">
    <property type="entry name" value="N-ACETYLTRANSFERASE DOMAIN-CONTAINING PROTEIN"/>
    <property type="match status" value="1"/>
</dbReference>
<dbReference type="GO" id="GO:0016747">
    <property type="term" value="F:acyltransferase activity, transferring groups other than amino-acyl groups"/>
    <property type="evidence" value="ECO:0007669"/>
    <property type="project" value="InterPro"/>
</dbReference>
<evidence type="ECO:0000259" key="3">
    <source>
        <dbReference type="PROSITE" id="PS51186"/>
    </source>
</evidence>
<keyword evidence="2" id="KW-0012">Acyltransferase</keyword>
<dbReference type="Gene3D" id="3.40.630.30">
    <property type="match status" value="1"/>
</dbReference>
<dbReference type="Proteomes" id="UP000250796">
    <property type="component" value="Chromosome MESINF"/>
</dbReference>
<dbReference type="AlphaFoldDB" id="A0A7Z7PPP6"/>
<dbReference type="KEGG" id="minf:MESINF_2204"/>
<dbReference type="PANTHER" id="PTHR43420">
    <property type="entry name" value="ACETYLTRANSFERASE"/>
    <property type="match status" value="1"/>
</dbReference>
<organism evidence="4 5">
    <name type="scientific">Mesotoga infera</name>
    <dbReference type="NCBI Taxonomy" id="1236046"/>
    <lineage>
        <taxon>Bacteria</taxon>
        <taxon>Thermotogati</taxon>
        <taxon>Thermotogota</taxon>
        <taxon>Thermotogae</taxon>
        <taxon>Kosmotogales</taxon>
        <taxon>Kosmotogaceae</taxon>
        <taxon>Mesotoga</taxon>
    </lineage>
</organism>
<feature type="domain" description="N-acetyltransferase" evidence="3">
    <location>
        <begin position="4"/>
        <end position="157"/>
    </location>
</feature>
<keyword evidence="5" id="KW-1185">Reference proteome</keyword>
<dbReference type="SUPFAM" id="SSF55729">
    <property type="entry name" value="Acyl-CoA N-acyltransferases (Nat)"/>
    <property type="match status" value="1"/>
</dbReference>
<dbReference type="Pfam" id="PF00583">
    <property type="entry name" value="Acetyltransf_1"/>
    <property type="match status" value="1"/>
</dbReference>
<dbReference type="InterPro" id="IPR016181">
    <property type="entry name" value="Acyl_CoA_acyltransferase"/>
</dbReference>
<dbReference type="RefSeq" id="WP_169699769.1">
    <property type="nucleotide sequence ID" value="NZ_LS974202.1"/>
</dbReference>
<keyword evidence="1 4" id="KW-0808">Transferase</keyword>
<reference evidence="4 5" key="1">
    <citation type="submission" date="2017-01" db="EMBL/GenBank/DDBJ databases">
        <authorList>
            <person name="Erauso G."/>
        </authorList>
    </citation>
    <scope>NUCLEOTIDE SEQUENCE [LARGE SCALE GENOMIC DNA]</scope>
    <source>
        <strain evidence="4">MESINF1</strain>
    </source>
</reference>
<accession>A0A7Z7PPP6</accession>
<evidence type="ECO:0000256" key="1">
    <source>
        <dbReference type="ARBA" id="ARBA00022679"/>
    </source>
</evidence>
<proteinExistence type="predicted"/>
<name>A0A7Z7PPP6_9BACT</name>